<dbReference type="STRING" id="246200.SPO1981"/>
<evidence type="ECO:0000313" key="1">
    <source>
        <dbReference type="EMBL" id="AAV95257.1"/>
    </source>
</evidence>
<keyword evidence="2" id="KW-1185">Reference proteome</keyword>
<organism evidence="1 2">
    <name type="scientific">Ruegeria pomeroyi (strain ATCC 700808 / DSM 15171 / DSS-3)</name>
    <name type="common">Silicibacter pomeroyi</name>
    <dbReference type="NCBI Taxonomy" id="246200"/>
    <lineage>
        <taxon>Bacteria</taxon>
        <taxon>Pseudomonadati</taxon>
        <taxon>Pseudomonadota</taxon>
        <taxon>Alphaproteobacteria</taxon>
        <taxon>Rhodobacterales</taxon>
        <taxon>Roseobacteraceae</taxon>
        <taxon>Ruegeria</taxon>
    </lineage>
</organism>
<dbReference type="AlphaFoldDB" id="Q5LRY9"/>
<dbReference type="Proteomes" id="UP000001023">
    <property type="component" value="Chromosome"/>
</dbReference>
<name>Q5LRY9_RUEPO</name>
<accession>Q5LRY9</accession>
<gene>
    <name evidence="1" type="ordered locus">SPO1981</name>
</gene>
<reference evidence="1 2" key="2">
    <citation type="journal article" date="2014" name="Stand. Genomic Sci.">
        <title>An updated genome annotation for the model marine bacterium Ruegeria pomeroyi DSS-3.</title>
        <authorList>
            <person name="Rivers A.R."/>
            <person name="Smith C.B."/>
            <person name="Moran M.A."/>
        </authorList>
    </citation>
    <scope>GENOME REANNOTATION</scope>
    <source>
        <strain evidence="2">ATCC 700808 / DSM 15171 / DSS-3</strain>
    </source>
</reference>
<evidence type="ECO:0000313" key="2">
    <source>
        <dbReference type="Proteomes" id="UP000001023"/>
    </source>
</evidence>
<reference evidence="1 2" key="1">
    <citation type="journal article" date="2004" name="Nature">
        <title>Genome sequence of Silicibacter pomeroyi reveals adaptations to the marine environment.</title>
        <authorList>
            <person name="Moran M.A."/>
            <person name="Buchan A."/>
            <person name="Gonzalez J.M."/>
            <person name="Heidelberg J.F."/>
            <person name="Whitman W.B."/>
            <person name="Kiene R.P."/>
            <person name="Henriksen J.R."/>
            <person name="King G.M."/>
            <person name="Belas R."/>
            <person name="Fuqua C."/>
            <person name="Brinkac L."/>
            <person name="Lewis M."/>
            <person name="Johri S."/>
            <person name="Weaver B."/>
            <person name="Pai G."/>
            <person name="Eisen J.A."/>
            <person name="Rahe E."/>
            <person name="Sheldon W.M."/>
            <person name="Ye W."/>
            <person name="Miller T.R."/>
            <person name="Carlton J."/>
            <person name="Rasko D.A."/>
            <person name="Paulsen I.T."/>
            <person name="Ren Q."/>
            <person name="Daugherty S.C."/>
            <person name="Deboy R.T."/>
            <person name="Dodson R.J."/>
            <person name="Durkin A.S."/>
            <person name="Madupu R."/>
            <person name="Nelson W.C."/>
            <person name="Sullivan S.A."/>
            <person name="Rosovitz M.J."/>
            <person name="Haft D.H."/>
            <person name="Selengut J."/>
            <person name="Ward N."/>
        </authorList>
    </citation>
    <scope>NUCLEOTIDE SEQUENCE [LARGE SCALE GENOMIC DNA]</scope>
    <source>
        <strain evidence="2">ATCC 700808 / DSM 15171 / DSS-3</strain>
    </source>
</reference>
<dbReference type="HOGENOM" id="CLU_3316421_0_0_5"/>
<proteinExistence type="predicted"/>
<dbReference type="EMBL" id="CP000031">
    <property type="protein sequence ID" value="AAV95257.1"/>
    <property type="molecule type" value="Genomic_DNA"/>
</dbReference>
<dbReference type="PaxDb" id="246200-SPO1981"/>
<dbReference type="KEGG" id="sil:SPO1981"/>
<sequence length="39" mass="4426">MICVTERLTAGQARAFVLQTLRKPRYLRATTIDPPETHA</sequence>
<protein>
    <submittedName>
        <fullName evidence="1">Uncharacterized protein</fullName>
    </submittedName>
</protein>